<feature type="region of interest" description="Disordered" evidence="13">
    <location>
        <begin position="577"/>
        <end position="599"/>
    </location>
</feature>
<dbReference type="GO" id="GO:0065002">
    <property type="term" value="P:intracellular protein transmembrane transport"/>
    <property type="evidence" value="ECO:0007669"/>
    <property type="project" value="UniProtKB-UniRule"/>
</dbReference>
<dbReference type="AlphaFoldDB" id="A0A9X6S287"/>
<evidence type="ECO:0000256" key="11">
    <source>
        <dbReference type="ARBA" id="ARBA00023136"/>
    </source>
</evidence>
<comment type="function">
    <text evidence="12">Part of the Sec protein translocase complex. Interacts with the SecYEG preprotein conducting channel. Has a central role in coupling the hydrolysis of ATP to the transfer of proteins into and across the cell membrane, serving as an ATP-driven molecular motor driving the stepwise translocation of polypeptide chains across the membrane.</text>
</comment>
<dbReference type="SMART" id="SM00957">
    <property type="entry name" value="SecA_DEAD"/>
    <property type="match status" value="1"/>
</dbReference>
<comment type="catalytic activity">
    <reaction evidence="12">
        <text>ATP + H2O + cellular proteinSide 1 = ADP + phosphate + cellular proteinSide 2.</text>
        <dbReference type="EC" id="7.4.2.8"/>
    </reaction>
</comment>
<dbReference type="EC" id="7.4.2.8" evidence="12"/>
<dbReference type="GO" id="GO:0017038">
    <property type="term" value="P:protein import"/>
    <property type="evidence" value="ECO:0007669"/>
    <property type="project" value="InterPro"/>
</dbReference>
<dbReference type="PRINTS" id="PR00906">
    <property type="entry name" value="SECA"/>
</dbReference>
<feature type="binding site" evidence="12">
    <location>
        <position position="483"/>
    </location>
    <ligand>
        <name>ATP</name>
        <dbReference type="ChEBI" id="CHEBI:30616"/>
    </ligand>
</feature>
<dbReference type="NCBIfam" id="NF006630">
    <property type="entry name" value="PRK09200.1"/>
    <property type="match status" value="1"/>
</dbReference>
<evidence type="ECO:0000313" key="17">
    <source>
        <dbReference type="EMBL" id="PAY42776.1"/>
    </source>
</evidence>
<evidence type="ECO:0000256" key="1">
    <source>
        <dbReference type="ARBA" id="ARBA00004170"/>
    </source>
</evidence>
<comment type="similarity">
    <text evidence="2 12">Belongs to the SecA family.</text>
</comment>
<feature type="compositionally biased region" description="Basic and acidic residues" evidence="13">
    <location>
        <begin position="589"/>
        <end position="598"/>
    </location>
</feature>
<evidence type="ECO:0000259" key="15">
    <source>
        <dbReference type="PROSITE" id="PS51194"/>
    </source>
</evidence>
<feature type="binding site" evidence="12">
    <location>
        <position position="72"/>
    </location>
    <ligand>
        <name>ATP</name>
        <dbReference type="ChEBI" id="CHEBI:30616"/>
    </ligand>
</feature>
<evidence type="ECO:0000256" key="5">
    <source>
        <dbReference type="ARBA" id="ARBA00022490"/>
    </source>
</evidence>
<dbReference type="SUPFAM" id="SSF81767">
    <property type="entry name" value="Pre-protein crosslinking domain of SecA"/>
    <property type="match status" value="1"/>
</dbReference>
<dbReference type="SUPFAM" id="SSF81886">
    <property type="entry name" value="Helical scaffold and wing domains of SecA"/>
    <property type="match status" value="1"/>
</dbReference>
<evidence type="ECO:0000256" key="6">
    <source>
        <dbReference type="ARBA" id="ARBA00022741"/>
    </source>
</evidence>
<dbReference type="InterPro" id="IPR014018">
    <property type="entry name" value="SecA_motor_DEAD"/>
</dbReference>
<evidence type="ECO:0000259" key="16">
    <source>
        <dbReference type="PROSITE" id="PS51196"/>
    </source>
</evidence>
<protein>
    <recommendedName>
        <fullName evidence="12">Protein translocase subunit SecA</fullName>
        <ecNumber evidence="12">7.4.2.8</ecNumber>
    </recommendedName>
</protein>
<keyword evidence="4 12" id="KW-1003">Cell membrane</keyword>
<evidence type="ECO:0000256" key="10">
    <source>
        <dbReference type="ARBA" id="ARBA00023010"/>
    </source>
</evidence>
<dbReference type="SMART" id="SM00958">
    <property type="entry name" value="SecA_PP_bind"/>
    <property type="match status" value="1"/>
</dbReference>
<dbReference type="GO" id="GO:0043952">
    <property type="term" value="P:protein transport by the Sec complex"/>
    <property type="evidence" value="ECO:0007669"/>
    <property type="project" value="TreeGrafter"/>
</dbReference>
<dbReference type="InterPro" id="IPR027417">
    <property type="entry name" value="P-loop_NTPase"/>
</dbReference>
<dbReference type="InterPro" id="IPR022490">
    <property type="entry name" value="SecA2"/>
</dbReference>
<comment type="caution">
    <text evidence="17">The sequence shown here is derived from an EMBL/GenBank/DDBJ whole genome shotgun (WGS) entry which is preliminary data.</text>
</comment>
<evidence type="ECO:0000259" key="14">
    <source>
        <dbReference type="PROSITE" id="PS51192"/>
    </source>
</evidence>
<keyword evidence="8 12" id="KW-0653">Protein transport</keyword>
<keyword evidence="9 12" id="KW-1278">Translocase</keyword>
<dbReference type="Pfam" id="PF07516">
    <property type="entry name" value="SecA_SW"/>
    <property type="match status" value="1"/>
</dbReference>
<dbReference type="InterPro" id="IPR014001">
    <property type="entry name" value="Helicase_ATP-bd"/>
</dbReference>
<evidence type="ECO:0000256" key="4">
    <source>
        <dbReference type="ARBA" id="ARBA00022475"/>
    </source>
</evidence>
<dbReference type="GO" id="GO:0005524">
    <property type="term" value="F:ATP binding"/>
    <property type="evidence" value="ECO:0007669"/>
    <property type="project" value="UniProtKB-UniRule"/>
</dbReference>
<comment type="subunit">
    <text evidence="12">Monomer and homodimer. Part of the essential Sec protein translocation apparatus which comprises SecA, SecYEG and auxiliary proteins SecDF. Other proteins may also be involved.</text>
</comment>
<evidence type="ECO:0000256" key="13">
    <source>
        <dbReference type="SAM" id="MobiDB-lite"/>
    </source>
</evidence>
<evidence type="ECO:0000256" key="8">
    <source>
        <dbReference type="ARBA" id="ARBA00022927"/>
    </source>
</evidence>
<name>A0A9X6S287_9LACO</name>
<keyword evidence="10 12" id="KW-0811">Translocation</keyword>
<dbReference type="FunFam" id="3.40.50.300:FF:000429">
    <property type="entry name" value="Preprotein translocase subunit SecA"/>
    <property type="match status" value="1"/>
</dbReference>
<reference evidence="17 18" key="1">
    <citation type="submission" date="2016-05" db="EMBL/GenBank/DDBJ databases">
        <authorList>
            <person name="Lee J.-Y."/>
            <person name="Kim E.B."/>
            <person name="Choi Y.-J."/>
        </authorList>
    </citation>
    <scope>NUCLEOTIDE SEQUENCE [LARGE SCALE GENOMIC DNA]</scope>
    <source>
        <strain evidence="17 18">KLA006</strain>
    </source>
</reference>
<evidence type="ECO:0000313" key="18">
    <source>
        <dbReference type="Proteomes" id="UP000218139"/>
    </source>
</evidence>
<feature type="domain" description="SecA family profile" evidence="16">
    <location>
        <begin position="1"/>
        <end position="561"/>
    </location>
</feature>
<sequence>MSLRVVKKILKKVNSHAEEMSKLSDNQLKDKTQQFKKRLKQGETLDNILPEAFAAIREADKRVLGMFPYDVQVMGGIVLHQGNIAEMKTGEGKTLTATMPMYLNALSGESIILVTTNEYLANRDCEEMSQVYNWMGLSAASAVPENADDLKVEEKREIYNSDIVYTTNNALGFDYLIDNLASSKEEKFMPEFSYVIVDEVDAVLLDTATTSLVISGAPRIQSNMYKMTDEFVVSLEEEEDYRLDEEKKNVWLTRKGIEVAQEYFRVPNLYDGKHVELVRHITLALKAHNLFEKGKDYVIEDNKMYLLDSTEGRILENTKMQQGQQQAIEAAEGAEISDDMRSMASITYQNFFRLFKKIGGMTGTGKTANKEFIETYYMKVIQIPTNNPVIRKDYPDKIYPTLREKLMASLKLVKELHEKGQPILLTTADVELSEIYSEILLHEQIPHNLLNAHNAAKEAEIISEAGQWGSVTVATSMAGRGTDIKLGKGVKELGGLAVIGTELMPSKRTELQLRGRSGRQGDPGFSQFFVSLEDDVVIDSGPKWVHKYLKKHRNDNPDSPRELKSLRFRWAMKRTQKQHDNQGYNNRKQTMDYDESSKKQRNLIYSQRDELISENGRFKFNAEKFILKYLDGYLAKHKADFTRNELSRLIFDNLSYTYNGVPDNFPITDKAEIKKLLHQIVKQKLREKEAKLENVEEIERFYRLSVLKAIDTGWVEEVDNLQQLRSVVESRSSAQRNPVYEYHKEASKSFEKMQEYVNKLIVQNIMLSVIEIGADGKKDIYFA</sequence>
<dbReference type="CDD" id="cd18803">
    <property type="entry name" value="SF2_C_secA"/>
    <property type="match status" value="1"/>
</dbReference>
<keyword evidence="6 12" id="KW-0547">Nucleotide-binding</keyword>
<dbReference type="Gene3D" id="1.10.3060.10">
    <property type="entry name" value="Helical scaffold and wing domains of SecA"/>
    <property type="match status" value="1"/>
</dbReference>
<dbReference type="EMBL" id="LXZO01000167">
    <property type="protein sequence ID" value="PAY42776.1"/>
    <property type="molecule type" value="Genomic_DNA"/>
</dbReference>
<dbReference type="GO" id="GO:0005886">
    <property type="term" value="C:plasma membrane"/>
    <property type="evidence" value="ECO:0007669"/>
    <property type="project" value="UniProtKB-SubCell"/>
</dbReference>
<dbReference type="Gene3D" id="3.40.50.300">
    <property type="entry name" value="P-loop containing nucleotide triphosphate hydrolases"/>
    <property type="match status" value="2"/>
</dbReference>
<dbReference type="GO" id="GO:0008564">
    <property type="term" value="F:protein-exporting ATPase activity"/>
    <property type="evidence" value="ECO:0007669"/>
    <property type="project" value="UniProtKB-EC"/>
</dbReference>
<dbReference type="PANTHER" id="PTHR30612:SF0">
    <property type="entry name" value="CHLOROPLAST PROTEIN-TRANSPORTING ATPASE"/>
    <property type="match status" value="1"/>
</dbReference>
<dbReference type="PROSITE" id="PS51192">
    <property type="entry name" value="HELICASE_ATP_BIND_1"/>
    <property type="match status" value="1"/>
</dbReference>
<dbReference type="InterPro" id="IPR001650">
    <property type="entry name" value="Helicase_C-like"/>
</dbReference>
<dbReference type="PANTHER" id="PTHR30612">
    <property type="entry name" value="SECA INNER MEMBRANE COMPONENT OF SEC PROTEIN SECRETION SYSTEM"/>
    <property type="match status" value="1"/>
</dbReference>
<proteinExistence type="inferred from homology"/>
<evidence type="ECO:0000256" key="2">
    <source>
        <dbReference type="ARBA" id="ARBA00007650"/>
    </source>
</evidence>
<dbReference type="NCBIfam" id="TIGR03714">
    <property type="entry name" value="secA2"/>
    <property type="match status" value="1"/>
</dbReference>
<dbReference type="InterPro" id="IPR044722">
    <property type="entry name" value="SecA_SF2_C"/>
</dbReference>
<dbReference type="InterPro" id="IPR011115">
    <property type="entry name" value="SecA_DEAD"/>
</dbReference>
<dbReference type="Pfam" id="PF21090">
    <property type="entry name" value="P-loop_SecA"/>
    <property type="match status" value="2"/>
</dbReference>
<evidence type="ECO:0000256" key="9">
    <source>
        <dbReference type="ARBA" id="ARBA00022967"/>
    </source>
</evidence>
<gene>
    <name evidence="12" type="primary">secA</name>
    <name evidence="17" type="ORF">A8C52_03505</name>
</gene>
<dbReference type="SUPFAM" id="SSF52540">
    <property type="entry name" value="P-loop containing nucleoside triphosphate hydrolases"/>
    <property type="match status" value="2"/>
</dbReference>
<dbReference type="InterPro" id="IPR011130">
    <property type="entry name" value="SecA_preprotein_X-link_dom"/>
</dbReference>
<dbReference type="CDD" id="cd17928">
    <property type="entry name" value="DEXDc_SecA"/>
    <property type="match status" value="1"/>
</dbReference>
<dbReference type="InterPro" id="IPR011116">
    <property type="entry name" value="SecA_Wing/Scaffold"/>
</dbReference>
<dbReference type="Proteomes" id="UP000218139">
    <property type="component" value="Unassembled WGS sequence"/>
</dbReference>
<keyword evidence="3 12" id="KW-0813">Transport</keyword>
<dbReference type="PROSITE" id="PS51196">
    <property type="entry name" value="SECA_MOTOR_DEAD"/>
    <property type="match status" value="1"/>
</dbReference>
<keyword evidence="5 12" id="KW-0963">Cytoplasm</keyword>
<dbReference type="InterPro" id="IPR000185">
    <property type="entry name" value="SecA"/>
</dbReference>
<comment type="subcellular location">
    <subcellularLocation>
        <location evidence="12">Cell membrane</location>
        <topology evidence="12">Peripheral membrane protein</topology>
        <orientation evidence="12">Cytoplasmic side</orientation>
    </subcellularLocation>
    <subcellularLocation>
        <location evidence="12">Cytoplasm</location>
    </subcellularLocation>
    <subcellularLocation>
        <location evidence="1">Membrane</location>
        <topology evidence="1">Peripheral membrane protein</topology>
    </subcellularLocation>
    <text evidence="12">Distribution is 50-50.</text>
</comment>
<dbReference type="InterPro" id="IPR036266">
    <property type="entry name" value="SecA_Wing/Scaffold_sf"/>
</dbReference>
<evidence type="ECO:0000256" key="7">
    <source>
        <dbReference type="ARBA" id="ARBA00022840"/>
    </source>
</evidence>
<evidence type="ECO:0000256" key="12">
    <source>
        <dbReference type="HAMAP-Rule" id="MF_01382"/>
    </source>
</evidence>
<feature type="binding site" evidence="12">
    <location>
        <begin position="90"/>
        <end position="94"/>
    </location>
    <ligand>
        <name>ATP</name>
        <dbReference type="ChEBI" id="CHEBI:30616"/>
    </ligand>
</feature>
<dbReference type="Pfam" id="PF07517">
    <property type="entry name" value="SecA_DEAD"/>
    <property type="match status" value="1"/>
</dbReference>
<accession>A0A9X6S287</accession>
<dbReference type="InterPro" id="IPR036670">
    <property type="entry name" value="SecA_X-link_sf"/>
</dbReference>
<evidence type="ECO:0000256" key="3">
    <source>
        <dbReference type="ARBA" id="ARBA00022448"/>
    </source>
</evidence>
<dbReference type="GO" id="GO:0006605">
    <property type="term" value="P:protein targeting"/>
    <property type="evidence" value="ECO:0007669"/>
    <property type="project" value="UniProtKB-UniRule"/>
</dbReference>
<keyword evidence="7 12" id="KW-0067">ATP-binding</keyword>
<feature type="domain" description="Helicase ATP-binding" evidence="14">
    <location>
        <begin position="74"/>
        <end position="236"/>
    </location>
</feature>
<dbReference type="PROSITE" id="PS51194">
    <property type="entry name" value="HELICASE_CTER"/>
    <property type="match status" value="1"/>
</dbReference>
<dbReference type="GO" id="GO:0031522">
    <property type="term" value="C:cell envelope Sec protein transport complex"/>
    <property type="evidence" value="ECO:0007669"/>
    <property type="project" value="TreeGrafter"/>
</dbReference>
<feature type="domain" description="Helicase C-terminal" evidence="15">
    <location>
        <begin position="405"/>
        <end position="567"/>
    </location>
</feature>
<dbReference type="HAMAP" id="MF_01382">
    <property type="entry name" value="SecA"/>
    <property type="match status" value="1"/>
</dbReference>
<dbReference type="RefSeq" id="WP_095759820.1">
    <property type="nucleotide sequence ID" value="NZ_LXZO01000167.1"/>
</dbReference>
<keyword evidence="11 12" id="KW-0472">Membrane</keyword>
<dbReference type="GO" id="GO:0005829">
    <property type="term" value="C:cytosol"/>
    <property type="evidence" value="ECO:0007669"/>
    <property type="project" value="TreeGrafter"/>
</dbReference>
<dbReference type="Gene3D" id="3.90.1440.10">
    <property type="entry name" value="SecA, preprotein cross-linking domain"/>
    <property type="match status" value="1"/>
</dbReference>
<organism evidence="17 18">
    <name type="scientific">Ligilactobacillus salivarius</name>
    <dbReference type="NCBI Taxonomy" id="1624"/>
    <lineage>
        <taxon>Bacteria</taxon>
        <taxon>Bacillati</taxon>
        <taxon>Bacillota</taxon>
        <taxon>Bacilli</taxon>
        <taxon>Lactobacillales</taxon>
        <taxon>Lactobacillaceae</taxon>
        <taxon>Ligilactobacillus</taxon>
    </lineage>
</organism>
<dbReference type="Pfam" id="PF01043">
    <property type="entry name" value="SecA_PP_bind"/>
    <property type="match status" value="1"/>
</dbReference>